<keyword evidence="3" id="KW-0597">Phosphoprotein</keyword>
<feature type="domain" description="PAC" evidence="8">
    <location>
        <begin position="320"/>
        <end position="372"/>
    </location>
</feature>
<dbReference type="InterPro" id="IPR000014">
    <property type="entry name" value="PAS"/>
</dbReference>
<dbReference type="SMART" id="SM00091">
    <property type="entry name" value="PAS"/>
    <property type="match status" value="1"/>
</dbReference>
<dbReference type="Gene3D" id="1.10.287.130">
    <property type="match status" value="1"/>
</dbReference>
<dbReference type="SMART" id="SM00086">
    <property type="entry name" value="PAC"/>
    <property type="match status" value="1"/>
</dbReference>
<dbReference type="RefSeq" id="WP_184334592.1">
    <property type="nucleotide sequence ID" value="NZ_JACHHZ010000005.1"/>
</dbReference>
<dbReference type="PRINTS" id="PR00344">
    <property type="entry name" value="BCTRLSENSOR"/>
</dbReference>
<feature type="transmembrane region" description="Helical" evidence="6">
    <location>
        <begin position="6"/>
        <end position="28"/>
    </location>
</feature>
<feature type="domain" description="Histidine kinase" evidence="7">
    <location>
        <begin position="392"/>
        <end position="608"/>
    </location>
</feature>
<evidence type="ECO:0000256" key="2">
    <source>
        <dbReference type="ARBA" id="ARBA00012438"/>
    </source>
</evidence>
<dbReference type="CDD" id="cd00082">
    <property type="entry name" value="HisKA"/>
    <property type="match status" value="1"/>
</dbReference>
<dbReference type="PANTHER" id="PTHR43304">
    <property type="entry name" value="PHYTOCHROME-LIKE PROTEIN CPH1"/>
    <property type="match status" value="1"/>
</dbReference>
<dbReference type="SUPFAM" id="SSF47384">
    <property type="entry name" value="Homodimeric domain of signal transducing histidine kinase"/>
    <property type="match status" value="1"/>
</dbReference>
<evidence type="ECO:0000256" key="1">
    <source>
        <dbReference type="ARBA" id="ARBA00000085"/>
    </source>
</evidence>
<dbReference type="EMBL" id="JACHHZ010000005">
    <property type="protein sequence ID" value="MBB6095192.1"/>
    <property type="molecule type" value="Genomic_DNA"/>
</dbReference>
<evidence type="ECO:0000313" key="10">
    <source>
        <dbReference type="Proteomes" id="UP000588068"/>
    </source>
</evidence>
<reference evidence="9 10" key="1">
    <citation type="submission" date="2020-08" db="EMBL/GenBank/DDBJ databases">
        <title>Genomic Encyclopedia of Type Strains, Phase IV (KMG-IV): sequencing the most valuable type-strain genomes for metagenomic binning, comparative biology and taxonomic classification.</title>
        <authorList>
            <person name="Goeker M."/>
        </authorList>
    </citation>
    <scope>NUCLEOTIDE SEQUENCE [LARGE SCALE GENOMIC DNA]</scope>
    <source>
        <strain evidence="9 10">DSM 26723</strain>
    </source>
</reference>
<evidence type="ECO:0000259" key="7">
    <source>
        <dbReference type="PROSITE" id="PS50109"/>
    </source>
</evidence>
<feature type="transmembrane region" description="Helical" evidence="6">
    <location>
        <begin position="96"/>
        <end position="113"/>
    </location>
</feature>
<evidence type="ECO:0000259" key="8">
    <source>
        <dbReference type="PROSITE" id="PS50113"/>
    </source>
</evidence>
<feature type="transmembrane region" description="Helical" evidence="6">
    <location>
        <begin position="182"/>
        <end position="198"/>
    </location>
</feature>
<comment type="catalytic activity">
    <reaction evidence="1">
        <text>ATP + protein L-histidine = ADP + protein N-phospho-L-histidine.</text>
        <dbReference type="EC" id="2.7.13.3"/>
    </reaction>
</comment>
<dbReference type="InterPro" id="IPR005467">
    <property type="entry name" value="His_kinase_dom"/>
</dbReference>
<dbReference type="InterPro" id="IPR003661">
    <property type="entry name" value="HisK_dim/P_dom"/>
</dbReference>
<evidence type="ECO:0000256" key="4">
    <source>
        <dbReference type="ARBA" id="ARBA00022679"/>
    </source>
</evidence>
<evidence type="ECO:0000256" key="6">
    <source>
        <dbReference type="SAM" id="Phobius"/>
    </source>
</evidence>
<dbReference type="Gene3D" id="3.30.450.20">
    <property type="entry name" value="PAS domain"/>
    <property type="match status" value="1"/>
</dbReference>
<dbReference type="CDD" id="cd00130">
    <property type="entry name" value="PAS"/>
    <property type="match status" value="1"/>
</dbReference>
<sequence>MSYVTILWSGAAAAALLLGIVHATVWLLNRQAWSNLALAVVALSLSGIGITELGMMVSQSPEEWGEWARWCHLPLFFHIVAIVVFVRLYLGAGRRWLMWTIIGIRTAIVIANFSSPLNFNFDSITSVARMHFLGEEITVVGQGVVSHWQWLATLASALLAIFVLDAAITLWRQRTKDARRRALFVGGGILLFLVLATVSTQLVIWGIAVMPMLITPPFLISLVAMAYEMTRDTLRAGRLAAELLESQNRLELAANAAGLGLGVWDARTLQFWATQRSRGLFGFEPDEQIDVDSVAGRIHREDFPRVREALISSIGTRARFQVQFRVCTPQSATRWLASHGDVVVDPHGRLTMIRGVIRDVSEQKQTQEEAEELRRELTHAGRVTMLGQLASALAHELSQPLGAILRNAEAAEMLLSTPSPDLVELRAIVADILKDDQRAGDVIERLRALLKRRQMQFSPLSVETLVKDANTLLRADAAARHVALECCAGDALPMVAGDRVHLSQVLINLILNGMDAINESASSRRRITVAARNVEDTSVEIAVVDSGTGIAADRLPRIFEPFYTTKANGMGMGLSVSRTIVEAHGGRLWAENDVDGGAIFRLTLPTLQGSAS</sequence>
<evidence type="ECO:0000313" key="9">
    <source>
        <dbReference type="EMBL" id="MBB6095192.1"/>
    </source>
</evidence>
<dbReference type="GO" id="GO:0000155">
    <property type="term" value="F:phosphorelay sensor kinase activity"/>
    <property type="evidence" value="ECO:0007669"/>
    <property type="project" value="InterPro"/>
</dbReference>
<dbReference type="Proteomes" id="UP000588068">
    <property type="component" value="Unassembled WGS sequence"/>
</dbReference>
<dbReference type="InterPro" id="IPR036890">
    <property type="entry name" value="HATPase_C_sf"/>
</dbReference>
<dbReference type="PROSITE" id="PS50113">
    <property type="entry name" value="PAC"/>
    <property type="match status" value="1"/>
</dbReference>
<keyword evidence="5 9" id="KW-0418">Kinase</keyword>
<dbReference type="PANTHER" id="PTHR43304:SF1">
    <property type="entry name" value="PAC DOMAIN-CONTAINING PROTEIN"/>
    <property type="match status" value="1"/>
</dbReference>
<dbReference type="InterPro" id="IPR000700">
    <property type="entry name" value="PAS-assoc_C"/>
</dbReference>
<proteinExistence type="predicted"/>
<feature type="transmembrane region" description="Helical" evidence="6">
    <location>
        <begin position="148"/>
        <end position="170"/>
    </location>
</feature>
<comment type="caution">
    <text evidence="9">The sequence shown here is derived from an EMBL/GenBank/DDBJ whole genome shotgun (WGS) entry which is preliminary data.</text>
</comment>
<protein>
    <recommendedName>
        <fullName evidence="2">histidine kinase</fullName>
        <ecNumber evidence="2">2.7.13.3</ecNumber>
    </recommendedName>
</protein>
<dbReference type="InterPro" id="IPR013655">
    <property type="entry name" value="PAS_fold_3"/>
</dbReference>
<evidence type="ECO:0000256" key="3">
    <source>
        <dbReference type="ARBA" id="ARBA00022553"/>
    </source>
</evidence>
<dbReference type="InterPro" id="IPR052162">
    <property type="entry name" value="Sensor_kinase/Photoreceptor"/>
</dbReference>
<dbReference type="Pfam" id="PF08447">
    <property type="entry name" value="PAS_3"/>
    <property type="match status" value="1"/>
</dbReference>
<dbReference type="SUPFAM" id="SSF55785">
    <property type="entry name" value="PYP-like sensor domain (PAS domain)"/>
    <property type="match status" value="1"/>
</dbReference>
<organism evidence="9 10">
    <name type="scientific">Povalibacter uvarum</name>
    <dbReference type="NCBI Taxonomy" id="732238"/>
    <lineage>
        <taxon>Bacteria</taxon>
        <taxon>Pseudomonadati</taxon>
        <taxon>Pseudomonadota</taxon>
        <taxon>Gammaproteobacteria</taxon>
        <taxon>Steroidobacterales</taxon>
        <taxon>Steroidobacteraceae</taxon>
        <taxon>Povalibacter</taxon>
    </lineage>
</organism>
<dbReference type="InterPro" id="IPR004358">
    <property type="entry name" value="Sig_transdc_His_kin-like_C"/>
</dbReference>
<gene>
    <name evidence="9" type="ORF">HNQ60_004082</name>
</gene>
<dbReference type="InterPro" id="IPR001610">
    <property type="entry name" value="PAC"/>
</dbReference>
<keyword evidence="4" id="KW-0808">Transferase</keyword>
<keyword evidence="6" id="KW-0472">Membrane</keyword>
<evidence type="ECO:0000256" key="5">
    <source>
        <dbReference type="ARBA" id="ARBA00022777"/>
    </source>
</evidence>
<dbReference type="SUPFAM" id="SSF55874">
    <property type="entry name" value="ATPase domain of HSP90 chaperone/DNA topoisomerase II/histidine kinase"/>
    <property type="match status" value="1"/>
</dbReference>
<name>A0A841HT61_9GAMM</name>
<dbReference type="AlphaFoldDB" id="A0A841HT61"/>
<dbReference type="Gene3D" id="3.30.565.10">
    <property type="entry name" value="Histidine kinase-like ATPase, C-terminal domain"/>
    <property type="match status" value="1"/>
</dbReference>
<keyword evidence="6" id="KW-0812">Transmembrane</keyword>
<accession>A0A841HT61</accession>
<dbReference type="SMART" id="SM00387">
    <property type="entry name" value="HATPase_c"/>
    <property type="match status" value="1"/>
</dbReference>
<dbReference type="PROSITE" id="PS50109">
    <property type="entry name" value="HIS_KIN"/>
    <property type="match status" value="1"/>
</dbReference>
<dbReference type="EC" id="2.7.13.3" evidence="2"/>
<dbReference type="InterPro" id="IPR035965">
    <property type="entry name" value="PAS-like_dom_sf"/>
</dbReference>
<keyword evidence="10" id="KW-1185">Reference proteome</keyword>
<feature type="transmembrane region" description="Helical" evidence="6">
    <location>
        <begin position="35"/>
        <end position="55"/>
    </location>
</feature>
<dbReference type="Pfam" id="PF02518">
    <property type="entry name" value="HATPase_c"/>
    <property type="match status" value="1"/>
</dbReference>
<keyword evidence="6" id="KW-1133">Transmembrane helix</keyword>
<dbReference type="InterPro" id="IPR003594">
    <property type="entry name" value="HATPase_dom"/>
</dbReference>
<feature type="transmembrane region" description="Helical" evidence="6">
    <location>
        <begin position="67"/>
        <end position="89"/>
    </location>
</feature>
<dbReference type="InterPro" id="IPR036097">
    <property type="entry name" value="HisK_dim/P_sf"/>
</dbReference>